<evidence type="ECO:0000259" key="10">
    <source>
        <dbReference type="PROSITE" id="PS51534"/>
    </source>
</evidence>
<dbReference type="Gene3D" id="3.40.50.11530">
    <property type="match status" value="1"/>
</dbReference>
<name>A0A2B4SUU1_STYPI</name>
<sequence length="501" mass="57471">MVLSCCRLISLLVAFNLFGTEHAETNPNGLCLREESKSSTSSEATLTSETVCCRRCRSTIQDQENRRNTVFEKCIQNCKQQRDIKDNEVLARSKRRARRSSLEYEECRGLRDLTAPSPCSPERMKVEFHTISSDTYGYNIIWEPIPEFLFKVHNRTWTHYSLLYEFRDDPSPDRKVKCLLVPKNNTNWTLIHQSANFKPEALRYAVVSYPFRSTFSGEQAINLSEFDPLRPTFVPTFDPIFPTKGSAKSSALVWPIVGGSIAGVVLISAMMMAFVCRKTTLRPFHRRDPELQEVIPIANSSRDSHLPEVYTTAIISRDPQLQEVITKANITRDSQLSDGVTKTNNSRELYYSCYYPENEVFRTRVASIVNLFRKQGYNVIMDAMVTNEISSQGPPRWAENQIKRAKKVLVFLSPGLLELASSDGRETENSQDINRVWYELEVLRDIYSQNRSAAKMVCIAFPDVPVSSKDSPVWLKVSYRWPEEFNEILKRLNDRPSIKPA</sequence>
<keyword evidence="7" id="KW-0325">Glycoprotein</keyword>
<feature type="signal peptide" evidence="9">
    <location>
        <begin position="1"/>
        <end position="23"/>
    </location>
</feature>
<protein>
    <recommendedName>
        <fullName evidence="10">SEFIR domain-containing protein</fullName>
    </recommendedName>
</protein>
<dbReference type="PROSITE" id="PS51534">
    <property type="entry name" value="SEFIR"/>
    <property type="match status" value="1"/>
</dbReference>
<dbReference type="Pfam" id="PF08357">
    <property type="entry name" value="SEFIR"/>
    <property type="match status" value="1"/>
</dbReference>
<keyword evidence="4 8" id="KW-1133">Transmembrane helix</keyword>
<dbReference type="GO" id="GO:0030368">
    <property type="term" value="F:interleukin-17 receptor activity"/>
    <property type="evidence" value="ECO:0007669"/>
    <property type="project" value="InterPro"/>
</dbReference>
<comment type="subcellular location">
    <subcellularLocation>
        <location evidence="1">Membrane</location>
        <topology evidence="1">Single-pass type I membrane protein</topology>
    </subcellularLocation>
</comment>
<keyword evidence="6" id="KW-0675">Receptor</keyword>
<dbReference type="PANTHER" id="PTHR15583:SF7">
    <property type="entry name" value="INTERLEUKIN CYTOKINE RECEPTOR-RELATED PROTEIN 2"/>
    <property type="match status" value="1"/>
</dbReference>
<dbReference type="Proteomes" id="UP000225706">
    <property type="component" value="Unassembled WGS sequence"/>
</dbReference>
<gene>
    <name evidence="11" type="ORF">AWC38_SpisGene2447</name>
</gene>
<evidence type="ECO:0000313" key="12">
    <source>
        <dbReference type="Proteomes" id="UP000225706"/>
    </source>
</evidence>
<keyword evidence="3 9" id="KW-0732">Signal</keyword>
<evidence type="ECO:0000256" key="1">
    <source>
        <dbReference type="ARBA" id="ARBA00004479"/>
    </source>
</evidence>
<dbReference type="PANTHER" id="PTHR15583">
    <property type="entry name" value="INTERLEUKIN-17 RECEPTOR"/>
    <property type="match status" value="1"/>
</dbReference>
<evidence type="ECO:0000256" key="7">
    <source>
        <dbReference type="ARBA" id="ARBA00023180"/>
    </source>
</evidence>
<keyword evidence="12" id="KW-1185">Reference proteome</keyword>
<feature type="domain" description="SEFIR" evidence="10">
    <location>
        <begin position="347"/>
        <end position="492"/>
    </location>
</feature>
<dbReference type="GO" id="GO:0016020">
    <property type="term" value="C:membrane"/>
    <property type="evidence" value="ECO:0007669"/>
    <property type="project" value="UniProtKB-SubCell"/>
</dbReference>
<dbReference type="EMBL" id="LSMT01000020">
    <property type="protein sequence ID" value="PFX32640.1"/>
    <property type="molecule type" value="Genomic_DNA"/>
</dbReference>
<evidence type="ECO:0000256" key="9">
    <source>
        <dbReference type="SAM" id="SignalP"/>
    </source>
</evidence>
<evidence type="ECO:0000256" key="6">
    <source>
        <dbReference type="ARBA" id="ARBA00023170"/>
    </source>
</evidence>
<organism evidence="11 12">
    <name type="scientific">Stylophora pistillata</name>
    <name type="common">Smooth cauliflower coral</name>
    <dbReference type="NCBI Taxonomy" id="50429"/>
    <lineage>
        <taxon>Eukaryota</taxon>
        <taxon>Metazoa</taxon>
        <taxon>Cnidaria</taxon>
        <taxon>Anthozoa</taxon>
        <taxon>Hexacorallia</taxon>
        <taxon>Scleractinia</taxon>
        <taxon>Astrocoeniina</taxon>
        <taxon>Pocilloporidae</taxon>
        <taxon>Stylophora</taxon>
    </lineage>
</organism>
<accession>A0A2B4SUU1</accession>
<evidence type="ECO:0000256" key="2">
    <source>
        <dbReference type="ARBA" id="ARBA00022692"/>
    </source>
</evidence>
<dbReference type="InterPro" id="IPR039465">
    <property type="entry name" value="IL-17_rcpt-like"/>
</dbReference>
<dbReference type="InterPro" id="IPR013568">
    <property type="entry name" value="SEFIR_dom"/>
</dbReference>
<comment type="caution">
    <text evidence="11">The sequence shown here is derived from an EMBL/GenBank/DDBJ whole genome shotgun (WGS) entry which is preliminary data.</text>
</comment>
<dbReference type="OrthoDB" id="5988182at2759"/>
<evidence type="ECO:0000256" key="4">
    <source>
        <dbReference type="ARBA" id="ARBA00022989"/>
    </source>
</evidence>
<evidence type="ECO:0000256" key="3">
    <source>
        <dbReference type="ARBA" id="ARBA00022729"/>
    </source>
</evidence>
<feature type="chain" id="PRO_5012179949" description="SEFIR domain-containing protein" evidence="9">
    <location>
        <begin position="24"/>
        <end position="501"/>
    </location>
</feature>
<dbReference type="AlphaFoldDB" id="A0A2B4SUU1"/>
<evidence type="ECO:0000313" key="11">
    <source>
        <dbReference type="EMBL" id="PFX32640.1"/>
    </source>
</evidence>
<reference evidence="12" key="1">
    <citation type="journal article" date="2017" name="bioRxiv">
        <title>Comparative analysis of the genomes of Stylophora pistillata and Acropora digitifera provides evidence for extensive differences between species of corals.</title>
        <authorList>
            <person name="Voolstra C.R."/>
            <person name="Li Y."/>
            <person name="Liew Y.J."/>
            <person name="Baumgarten S."/>
            <person name="Zoccola D."/>
            <person name="Flot J.-F."/>
            <person name="Tambutte S."/>
            <person name="Allemand D."/>
            <person name="Aranda M."/>
        </authorList>
    </citation>
    <scope>NUCLEOTIDE SEQUENCE [LARGE SCALE GENOMIC DNA]</scope>
</reference>
<evidence type="ECO:0000256" key="5">
    <source>
        <dbReference type="ARBA" id="ARBA00023136"/>
    </source>
</evidence>
<feature type="transmembrane region" description="Helical" evidence="8">
    <location>
        <begin position="252"/>
        <end position="276"/>
    </location>
</feature>
<keyword evidence="5 8" id="KW-0472">Membrane</keyword>
<keyword evidence="2 8" id="KW-0812">Transmembrane</keyword>
<evidence type="ECO:0000256" key="8">
    <source>
        <dbReference type="SAM" id="Phobius"/>
    </source>
</evidence>
<proteinExistence type="predicted"/>